<dbReference type="Gene3D" id="3.40.50.620">
    <property type="entry name" value="HUPs"/>
    <property type="match status" value="2"/>
</dbReference>
<dbReference type="InterPro" id="IPR001674">
    <property type="entry name" value="GMP_synth_C"/>
</dbReference>
<comment type="caution">
    <text evidence="16">The sequence shown here is derived from an EMBL/GenBank/DDBJ whole genome shotgun (WGS) entry which is preliminary data.</text>
</comment>
<feature type="binding site" evidence="14">
    <location>
        <begin position="185"/>
        <end position="191"/>
    </location>
    <ligand>
        <name>ATP</name>
        <dbReference type="ChEBI" id="CHEBI:30616"/>
    </ligand>
</feature>
<dbReference type="AlphaFoldDB" id="A0A9W7A1C9"/>
<evidence type="ECO:0000313" key="16">
    <source>
        <dbReference type="EMBL" id="GMH61155.1"/>
    </source>
</evidence>
<evidence type="ECO:0000256" key="14">
    <source>
        <dbReference type="PROSITE-ProRule" id="PRU00886"/>
    </source>
</evidence>
<name>A0A9W7A1C9_9STRA</name>
<dbReference type="PANTHER" id="PTHR11922:SF2">
    <property type="entry name" value="GMP SYNTHASE [GLUTAMINE-HYDROLYZING]"/>
    <property type="match status" value="1"/>
</dbReference>
<protein>
    <recommendedName>
        <fullName evidence="3">GMP synthase [glutamine-hydrolyzing]</fullName>
        <ecNumber evidence="2">6.3.5.2</ecNumber>
    </recommendedName>
    <alternativeName>
        <fullName evidence="10">GMP synthetase</fullName>
    </alternativeName>
    <alternativeName>
        <fullName evidence="11">Glutamine amidotransferase</fullName>
    </alternativeName>
</protein>
<evidence type="ECO:0000256" key="2">
    <source>
        <dbReference type="ARBA" id="ARBA00012746"/>
    </source>
</evidence>
<dbReference type="FunFam" id="3.40.50.880:FF:000001">
    <property type="entry name" value="GMP synthase [glutamine-hydrolyzing]"/>
    <property type="match status" value="1"/>
</dbReference>
<dbReference type="InterPro" id="IPR025777">
    <property type="entry name" value="GMPS_ATP_PPase_dom"/>
</dbReference>
<dbReference type="EMBL" id="BRXZ01003752">
    <property type="protein sequence ID" value="GMH61155.1"/>
    <property type="molecule type" value="Genomic_DNA"/>
</dbReference>
<dbReference type="PROSITE" id="PS51553">
    <property type="entry name" value="GMPS_ATP_PPASE"/>
    <property type="match status" value="1"/>
</dbReference>
<dbReference type="PANTHER" id="PTHR11922">
    <property type="entry name" value="GMP SYNTHASE-RELATED"/>
    <property type="match status" value="1"/>
</dbReference>
<dbReference type="PRINTS" id="PR00096">
    <property type="entry name" value="GATASE"/>
</dbReference>
<keyword evidence="6 14" id="KW-0332">GMP biosynthesis</keyword>
<keyword evidence="17" id="KW-1185">Reference proteome</keyword>
<dbReference type="InterPro" id="IPR022310">
    <property type="entry name" value="NAD/GMP_synthase"/>
</dbReference>
<comment type="catalytic activity">
    <reaction evidence="13">
        <text>XMP + L-glutamine + ATP + H2O = GMP + L-glutamate + AMP + diphosphate + 2 H(+)</text>
        <dbReference type="Rhea" id="RHEA:11680"/>
        <dbReference type="ChEBI" id="CHEBI:15377"/>
        <dbReference type="ChEBI" id="CHEBI:15378"/>
        <dbReference type="ChEBI" id="CHEBI:29985"/>
        <dbReference type="ChEBI" id="CHEBI:30616"/>
        <dbReference type="ChEBI" id="CHEBI:33019"/>
        <dbReference type="ChEBI" id="CHEBI:57464"/>
        <dbReference type="ChEBI" id="CHEBI:58115"/>
        <dbReference type="ChEBI" id="CHEBI:58359"/>
        <dbReference type="ChEBI" id="CHEBI:456215"/>
        <dbReference type="EC" id="6.3.5.2"/>
    </reaction>
</comment>
<evidence type="ECO:0000256" key="5">
    <source>
        <dbReference type="ARBA" id="ARBA00022741"/>
    </source>
</evidence>
<keyword evidence="5 14" id="KW-0547">Nucleotide-binding</keyword>
<dbReference type="InterPro" id="IPR017926">
    <property type="entry name" value="GATASE"/>
</dbReference>
<dbReference type="CDD" id="cd01997">
    <property type="entry name" value="GMP_synthase_C"/>
    <property type="match status" value="1"/>
</dbReference>
<dbReference type="Gene3D" id="3.30.300.10">
    <property type="match status" value="1"/>
</dbReference>
<dbReference type="GO" id="GO:0005829">
    <property type="term" value="C:cytosol"/>
    <property type="evidence" value="ECO:0007669"/>
    <property type="project" value="TreeGrafter"/>
</dbReference>
<dbReference type="GO" id="GO:0005524">
    <property type="term" value="F:ATP binding"/>
    <property type="evidence" value="ECO:0007669"/>
    <property type="project" value="UniProtKB-UniRule"/>
</dbReference>
<dbReference type="Pfam" id="PF00958">
    <property type="entry name" value="GMP_synt_C"/>
    <property type="match status" value="1"/>
</dbReference>
<dbReference type="PRINTS" id="PR00097">
    <property type="entry name" value="ANTSNTHASEII"/>
</dbReference>
<dbReference type="InterPro" id="IPR029062">
    <property type="entry name" value="Class_I_gatase-like"/>
</dbReference>
<feature type="domain" description="GMPS ATP-PPase" evidence="15">
    <location>
        <begin position="158"/>
        <end position="377"/>
    </location>
</feature>
<dbReference type="Pfam" id="PF02540">
    <property type="entry name" value="NAD_synthase"/>
    <property type="match status" value="1"/>
</dbReference>
<dbReference type="OrthoDB" id="1724632at2759"/>
<keyword evidence="4" id="KW-0436">Ligase</keyword>
<dbReference type="EC" id="6.3.5.2" evidence="2"/>
<evidence type="ECO:0000256" key="10">
    <source>
        <dbReference type="ARBA" id="ARBA00030464"/>
    </source>
</evidence>
<evidence type="ECO:0000256" key="7">
    <source>
        <dbReference type="ARBA" id="ARBA00022755"/>
    </source>
</evidence>
<dbReference type="SUPFAM" id="SSF52317">
    <property type="entry name" value="Class I glutamine amidotransferase-like"/>
    <property type="match status" value="1"/>
</dbReference>
<evidence type="ECO:0000259" key="15">
    <source>
        <dbReference type="PROSITE" id="PS51553"/>
    </source>
</evidence>
<sequence>MALAPGKPRERPRPPKTSLQTSLKEMTEYLKQSAQLGNLDRPQIAILDFGSQYSHLIARRVREMKVYCELYSCLVEKEDLAAHKITGIILSGGPNSVYEEGAPHVSQGVWDLIKERGIPVLGICYGMQELAHVYGGKVAPGQEREYGKATVKSHSKDGEEMTLFEGLPEEFIMWMSHGDKLHAVPEGFSKCGSTANAEFVAIQNLSTRMWGLQFHPEVTHSPMGPTILSNFVVKVCQSPTDWVMTDYAEEFIQSVREQVGPEGHVIGAVSGGVDSTVAAVLMNRAIGERFHAILVDNGCLRKDEGKCDWLLQGTLYPDVIESISYKGPSATIKTHHNVGGLPASMKLKLIEPLRELFKDEVRELGMALGIDEPSVWRHPFPGPGLAIRVLGEVTAERVAILQEADDIMIQELWNAGVYRDIAQAFVVLLPVKSVGVMGDGRTYENVASVRCVTTTDFMTAEFYRMPYDLMETISNRIINEVRGINRVAYDISSKPPATVEWE</sequence>
<evidence type="ECO:0000256" key="13">
    <source>
        <dbReference type="ARBA" id="ARBA00049404"/>
    </source>
</evidence>
<dbReference type="SUPFAM" id="SSF52402">
    <property type="entry name" value="Adenine nucleotide alpha hydrolases-like"/>
    <property type="match status" value="1"/>
</dbReference>
<dbReference type="FunFam" id="3.30.300.10:FF:000002">
    <property type="entry name" value="GMP synthase [glutamine-hydrolyzing]"/>
    <property type="match status" value="1"/>
</dbReference>
<dbReference type="Pfam" id="PF00117">
    <property type="entry name" value="GATase"/>
    <property type="match status" value="1"/>
</dbReference>
<accession>A0A9W7A1C9</accession>
<keyword evidence="8 14" id="KW-0067">ATP-binding</keyword>
<evidence type="ECO:0000313" key="17">
    <source>
        <dbReference type="Proteomes" id="UP001165082"/>
    </source>
</evidence>
<dbReference type="GO" id="GO:0003921">
    <property type="term" value="F:GMP synthase activity"/>
    <property type="evidence" value="ECO:0007669"/>
    <property type="project" value="InterPro"/>
</dbReference>
<evidence type="ECO:0000256" key="1">
    <source>
        <dbReference type="ARBA" id="ARBA00005153"/>
    </source>
</evidence>
<evidence type="ECO:0000256" key="11">
    <source>
        <dbReference type="ARBA" id="ARBA00031356"/>
    </source>
</evidence>
<dbReference type="InterPro" id="IPR004739">
    <property type="entry name" value="GMP_synth_GATase"/>
</dbReference>
<dbReference type="CDD" id="cd01742">
    <property type="entry name" value="GATase1_GMP_Synthase"/>
    <property type="match status" value="1"/>
</dbReference>
<keyword evidence="7 14" id="KW-0658">Purine biosynthesis</keyword>
<dbReference type="SUPFAM" id="SSF54810">
    <property type="entry name" value="GMP synthetase C-terminal dimerisation domain"/>
    <property type="match status" value="1"/>
</dbReference>
<organism evidence="16 17">
    <name type="scientific">Triparma retinervis</name>
    <dbReference type="NCBI Taxonomy" id="2557542"/>
    <lineage>
        <taxon>Eukaryota</taxon>
        <taxon>Sar</taxon>
        <taxon>Stramenopiles</taxon>
        <taxon>Ochrophyta</taxon>
        <taxon>Bolidophyceae</taxon>
        <taxon>Parmales</taxon>
        <taxon>Triparmaceae</taxon>
        <taxon>Triparma</taxon>
    </lineage>
</organism>
<gene>
    <name evidence="16" type="ORF">TrRE_jg8043</name>
</gene>
<dbReference type="Gene3D" id="3.40.50.880">
    <property type="match status" value="1"/>
</dbReference>
<dbReference type="Proteomes" id="UP001165082">
    <property type="component" value="Unassembled WGS sequence"/>
</dbReference>
<dbReference type="PROSITE" id="PS51273">
    <property type="entry name" value="GATASE_TYPE_1"/>
    <property type="match status" value="1"/>
</dbReference>
<evidence type="ECO:0000256" key="4">
    <source>
        <dbReference type="ARBA" id="ARBA00022598"/>
    </source>
</evidence>
<reference evidence="16" key="1">
    <citation type="submission" date="2022-07" db="EMBL/GenBank/DDBJ databases">
        <title>Genome analysis of Parmales, a sister group of diatoms, reveals the evolutionary specialization of diatoms from phago-mixotrophs to photoautotrophs.</title>
        <authorList>
            <person name="Ban H."/>
            <person name="Sato S."/>
            <person name="Yoshikawa S."/>
            <person name="Kazumasa Y."/>
            <person name="Nakamura Y."/>
            <person name="Ichinomiya M."/>
            <person name="Saitoh K."/>
            <person name="Sato N."/>
            <person name="Blanc-Mathieu R."/>
            <person name="Endo H."/>
            <person name="Kuwata A."/>
            <person name="Ogata H."/>
        </authorList>
    </citation>
    <scope>NUCLEOTIDE SEQUENCE</scope>
</reference>
<evidence type="ECO:0000256" key="3">
    <source>
        <dbReference type="ARBA" id="ARBA00021562"/>
    </source>
</evidence>
<evidence type="ECO:0000256" key="9">
    <source>
        <dbReference type="ARBA" id="ARBA00022962"/>
    </source>
</evidence>
<evidence type="ECO:0000256" key="6">
    <source>
        <dbReference type="ARBA" id="ARBA00022749"/>
    </source>
</evidence>
<dbReference type="NCBIfam" id="TIGR00888">
    <property type="entry name" value="guaA_Nterm"/>
    <property type="match status" value="1"/>
</dbReference>
<evidence type="ECO:0000256" key="12">
    <source>
        <dbReference type="ARBA" id="ARBA00044933"/>
    </source>
</evidence>
<dbReference type="InterPro" id="IPR014729">
    <property type="entry name" value="Rossmann-like_a/b/a_fold"/>
</dbReference>
<comment type="pathway">
    <text evidence="1">Purine metabolism; GMP biosynthesis; GMP from XMP (L-Gln route): step 1/1.</text>
</comment>
<keyword evidence="9" id="KW-0315">Glutamine amidotransferase</keyword>
<comment type="function">
    <text evidence="12">Catalyzes the conversion of xanthine monophosphate (XMP) to GMP in the presence of glutamine and ATP through an adenyl-XMP intermediate.</text>
</comment>
<evidence type="ECO:0000256" key="8">
    <source>
        <dbReference type="ARBA" id="ARBA00022840"/>
    </source>
</evidence>
<proteinExistence type="predicted"/>